<dbReference type="InterPro" id="IPR029468">
    <property type="entry name" value="O-ag_pol_Wzy"/>
</dbReference>
<gene>
    <name evidence="2" type="ORF">GCM10009720_25530</name>
</gene>
<name>A0ABP5GD88_9MICC</name>
<evidence type="ECO:0000256" key="1">
    <source>
        <dbReference type="SAM" id="Phobius"/>
    </source>
</evidence>
<reference evidence="3" key="1">
    <citation type="journal article" date="2019" name="Int. J. Syst. Evol. Microbiol.">
        <title>The Global Catalogue of Microorganisms (GCM) 10K type strain sequencing project: providing services to taxonomists for standard genome sequencing and annotation.</title>
        <authorList>
            <consortium name="The Broad Institute Genomics Platform"/>
            <consortium name="The Broad Institute Genome Sequencing Center for Infectious Disease"/>
            <person name="Wu L."/>
            <person name="Ma J."/>
        </authorList>
    </citation>
    <scope>NUCLEOTIDE SEQUENCE [LARGE SCALE GENOMIC DNA]</scope>
    <source>
        <strain evidence="3">JCM 13595</strain>
    </source>
</reference>
<feature type="transmembrane region" description="Helical" evidence="1">
    <location>
        <begin position="173"/>
        <end position="192"/>
    </location>
</feature>
<proteinExistence type="predicted"/>
<keyword evidence="1" id="KW-0472">Membrane</keyword>
<feature type="transmembrane region" description="Helical" evidence="1">
    <location>
        <begin position="124"/>
        <end position="143"/>
    </location>
</feature>
<evidence type="ECO:0000313" key="2">
    <source>
        <dbReference type="EMBL" id="GAA2043558.1"/>
    </source>
</evidence>
<keyword evidence="1" id="KW-0812">Transmembrane</keyword>
<keyword evidence="3" id="KW-1185">Reference proteome</keyword>
<accession>A0ABP5GD88</accession>
<comment type="caution">
    <text evidence="2">The sequence shown here is derived from an EMBL/GenBank/DDBJ whole genome shotgun (WGS) entry which is preliminary data.</text>
</comment>
<sequence>MPNVPVVLFGLVALLALIATAKQIRATGLSASGLNTVDGSPVAALTELGSTLRVVATVVQWHEAGDPFRLGDTYTVSIARAAEQVTLGAQRLPVYEDMRLFNVEILNRAGGIGGSVIGEAYHNLAEVGVVVIMAIIAIIMVAFSRGYGTASRMAIYIVVAVPLFNHIRNSFVPVVPAIVFGLIFVLVVIHVARKRIADSQQRETKAEGVAR</sequence>
<dbReference type="EMBL" id="BAAAMN010000050">
    <property type="protein sequence ID" value="GAA2043558.1"/>
    <property type="molecule type" value="Genomic_DNA"/>
</dbReference>
<protein>
    <submittedName>
        <fullName evidence="2">Uncharacterized protein</fullName>
    </submittedName>
</protein>
<keyword evidence="1" id="KW-1133">Transmembrane helix</keyword>
<dbReference type="Proteomes" id="UP001501461">
    <property type="component" value="Unassembled WGS sequence"/>
</dbReference>
<organism evidence="2 3">
    <name type="scientific">Yaniella flava</name>
    <dbReference type="NCBI Taxonomy" id="287930"/>
    <lineage>
        <taxon>Bacteria</taxon>
        <taxon>Bacillati</taxon>
        <taxon>Actinomycetota</taxon>
        <taxon>Actinomycetes</taxon>
        <taxon>Micrococcales</taxon>
        <taxon>Micrococcaceae</taxon>
        <taxon>Yaniella</taxon>
    </lineage>
</organism>
<evidence type="ECO:0000313" key="3">
    <source>
        <dbReference type="Proteomes" id="UP001501461"/>
    </source>
</evidence>
<dbReference type="Pfam" id="PF14296">
    <property type="entry name" value="O-ag_pol_Wzy"/>
    <property type="match status" value="1"/>
</dbReference>